<accession>A0A918MLE5</accession>
<keyword evidence="1" id="KW-0732">Signal</keyword>
<dbReference type="SUPFAM" id="SSF56935">
    <property type="entry name" value="Porins"/>
    <property type="match status" value="1"/>
</dbReference>
<evidence type="ECO:0000256" key="1">
    <source>
        <dbReference type="SAM" id="SignalP"/>
    </source>
</evidence>
<reference evidence="2" key="2">
    <citation type="submission" date="2020-09" db="EMBL/GenBank/DDBJ databases">
        <authorList>
            <person name="Sun Q."/>
            <person name="Kim S."/>
        </authorList>
    </citation>
    <scope>NUCLEOTIDE SEQUENCE</scope>
    <source>
        <strain evidence="2">KCTC 12113</strain>
    </source>
</reference>
<keyword evidence="3" id="KW-1185">Reference proteome</keyword>
<feature type="chain" id="PRO_5037196500" evidence="1">
    <location>
        <begin position="20"/>
        <end position="424"/>
    </location>
</feature>
<dbReference type="RefSeq" id="WP_026813155.1">
    <property type="nucleotide sequence ID" value="NZ_BMWP01000011.1"/>
</dbReference>
<protein>
    <submittedName>
        <fullName evidence="2">Membrane protein</fullName>
    </submittedName>
</protein>
<sequence length="424" mass="46705">MIKNFIIAFLCVTSVSIHAQNSTVSPYSYFGIGDLRATNSVENNMMGGLSVYGDSIHINLNNPAAYSKLRWTTYTAGLSRNEYSFKTNSSKESASVSNLDYLSLGFSLGKKVGLGFGIMPYSSVGYNFQSERAPAGQDTIRESFSGSGGINRVYLSLGYEVVKNLSLGVTSNFNFGNQESSSIQAIEGVQLGSFNRVNSRINGFDFNFALNYTPKIDEKHTLFTSVIVNTQANLISRNTRAIGSFSTANGMDVEVIDVDLERQGLARTGVQIPTTTTLGLGYGQDKKWFLGAEYSFQELSKFENELSPSSNLVYQNANTIRFGGYYIPEYTSFTSYLKRIVYRAGAKVSTSGIVVDNKEINDFGITFGIGLPLGQGYNFSNVNIGFELGKRGTKYGDLVEENYFKVNLGLSLTDLDWFVKRRIN</sequence>
<name>A0A918MLE5_9FLAO</name>
<dbReference type="Gene3D" id="2.40.160.60">
    <property type="entry name" value="Outer membrane protein transport protein (OMPP1/FadL/TodX)"/>
    <property type="match status" value="1"/>
</dbReference>
<dbReference type="EMBL" id="BMWP01000011">
    <property type="protein sequence ID" value="GGW34183.1"/>
    <property type="molecule type" value="Genomic_DNA"/>
</dbReference>
<gene>
    <name evidence="2" type="ORF">GCM10007383_18910</name>
</gene>
<dbReference type="AlphaFoldDB" id="A0A918MLE5"/>
<dbReference type="Proteomes" id="UP000634668">
    <property type="component" value="Unassembled WGS sequence"/>
</dbReference>
<organism evidence="2 3">
    <name type="scientific">Arenibacter certesii</name>
    <dbReference type="NCBI Taxonomy" id="228955"/>
    <lineage>
        <taxon>Bacteria</taxon>
        <taxon>Pseudomonadati</taxon>
        <taxon>Bacteroidota</taxon>
        <taxon>Flavobacteriia</taxon>
        <taxon>Flavobacteriales</taxon>
        <taxon>Flavobacteriaceae</taxon>
        <taxon>Arenibacter</taxon>
    </lineage>
</organism>
<evidence type="ECO:0000313" key="3">
    <source>
        <dbReference type="Proteomes" id="UP000634668"/>
    </source>
</evidence>
<evidence type="ECO:0000313" key="2">
    <source>
        <dbReference type="EMBL" id="GGW34183.1"/>
    </source>
</evidence>
<feature type="signal peptide" evidence="1">
    <location>
        <begin position="1"/>
        <end position="19"/>
    </location>
</feature>
<proteinExistence type="predicted"/>
<reference evidence="2" key="1">
    <citation type="journal article" date="2014" name="Int. J. Syst. Evol. Microbiol.">
        <title>Complete genome sequence of Corynebacterium casei LMG S-19264T (=DSM 44701T), isolated from a smear-ripened cheese.</title>
        <authorList>
            <consortium name="US DOE Joint Genome Institute (JGI-PGF)"/>
            <person name="Walter F."/>
            <person name="Albersmeier A."/>
            <person name="Kalinowski J."/>
            <person name="Ruckert C."/>
        </authorList>
    </citation>
    <scope>NUCLEOTIDE SEQUENCE</scope>
    <source>
        <strain evidence="2">KCTC 12113</strain>
    </source>
</reference>
<comment type="caution">
    <text evidence="2">The sequence shown here is derived from an EMBL/GenBank/DDBJ whole genome shotgun (WGS) entry which is preliminary data.</text>
</comment>